<evidence type="ECO:0000259" key="1">
    <source>
        <dbReference type="Pfam" id="PF09331"/>
    </source>
</evidence>
<reference evidence="3" key="2">
    <citation type="submission" date="2025-08" db="UniProtKB">
        <authorList>
            <consortium name="RefSeq"/>
        </authorList>
    </citation>
    <scope>IDENTIFICATION</scope>
    <source>
        <tissue evidence="3">Leaf</tissue>
    </source>
</reference>
<organism evidence="2 3">
    <name type="scientific">Camelina sativa</name>
    <name type="common">False flax</name>
    <name type="synonym">Myagrum sativum</name>
    <dbReference type="NCBI Taxonomy" id="90675"/>
    <lineage>
        <taxon>Eukaryota</taxon>
        <taxon>Viridiplantae</taxon>
        <taxon>Streptophyta</taxon>
        <taxon>Embryophyta</taxon>
        <taxon>Tracheophyta</taxon>
        <taxon>Spermatophyta</taxon>
        <taxon>Magnoliopsida</taxon>
        <taxon>eudicotyledons</taxon>
        <taxon>Gunneridae</taxon>
        <taxon>Pentapetalae</taxon>
        <taxon>rosids</taxon>
        <taxon>malvids</taxon>
        <taxon>Brassicales</taxon>
        <taxon>Brassicaceae</taxon>
        <taxon>Camelineae</taxon>
        <taxon>Camelina</taxon>
    </lineage>
</organism>
<dbReference type="InterPro" id="IPR015410">
    <property type="entry name" value="DUF1985"/>
</dbReference>
<dbReference type="PANTHER" id="PTHR48449">
    <property type="entry name" value="DUF1985 DOMAIN-CONTAINING PROTEIN"/>
    <property type="match status" value="1"/>
</dbReference>
<dbReference type="RefSeq" id="XP_010426132.1">
    <property type="nucleotide sequence ID" value="XM_010427830.1"/>
</dbReference>
<name>A0ABM0TGL1_CAMSA</name>
<keyword evidence="2" id="KW-1185">Reference proteome</keyword>
<gene>
    <name evidence="3" type="primary">LOC104711148</name>
</gene>
<dbReference type="GeneID" id="104711148"/>
<evidence type="ECO:0000313" key="3">
    <source>
        <dbReference type="RefSeq" id="XP_010426132.1"/>
    </source>
</evidence>
<reference evidence="2" key="1">
    <citation type="journal article" date="2014" name="Nat. Commun.">
        <title>The emerging biofuel crop Camelina sativa retains a highly undifferentiated hexaploid genome structure.</title>
        <authorList>
            <person name="Kagale S."/>
            <person name="Koh C."/>
            <person name="Nixon J."/>
            <person name="Bollina V."/>
            <person name="Clarke W.E."/>
            <person name="Tuteja R."/>
            <person name="Spillane C."/>
            <person name="Robinson S.J."/>
            <person name="Links M.G."/>
            <person name="Clarke C."/>
            <person name="Higgins E.E."/>
            <person name="Huebert T."/>
            <person name="Sharpe A.G."/>
            <person name="Parkin I.A."/>
        </authorList>
    </citation>
    <scope>NUCLEOTIDE SEQUENCE [LARGE SCALE GENOMIC DNA]</scope>
    <source>
        <strain evidence="2">cv. DH55</strain>
    </source>
</reference>
<evidence type="ECO:0000313" key="2">
    <source>
        <dbReference type="Proteomes" id="UP000694864"/>
    </source>
</evidence>
<dbReference type="Proteomes" id="UP000694864">
    <property type="component" value="Chromosome 9"/>
</dbReference>
<accession>A0ABM0TGL1</accession>
<protein>
    <submittedName>
        <fullName evidence="3">Uncharacterized protein LOC104711148 isoform X1</fullName>
    </submittedName>
</protein>
<dbReference type="PANTHER" id="PTHR48449:SF1">
    <property type="entry name" value="DUF1985 DOMAIN-CONTAINING PROTEIN"/>
    <property type="match status" value="1"/>
</dbReference>
<dbReference type="Pfam" id="PF09331">
    <property type="entry name" value="DUF1985"/>
    <property type="match status" value="1"/>
</dbReference>
<sequence length="244" mass="29033">MMSGKMVHCFLSRSLKVSKKNEIWMHFGGQPMRFSIREFHMVTGLKCTEWGGDEDQRQNRYNWANTEDAHTYKDLLDILQETDPEEADERFSLAMLILIECIFLQRYKGNRLPAKNLKRAQHLDVLANYPWGKDAYNLLIKSVKKNVELNLRKNKYYIHGYPLALHLWILESVPMLKSAFSTLSVIERPTTYLCEKDTHIQLIHRLLKWRTLNHQTISRLFTSYHRYLMMQKIQSSWKTLLIKI</sequence>
<proteinExistence type="predicted"/>
<feature type="domain" description="DUF1985" evidence="1">
    <location>
        <begin position="11"/>
        <end position="142"/>
    </location>
</feature>